<proteinExistence type="predicted"/>
<keyword evidence="2" id="KW-1185">Reference proteome</keyword>
<gene>
    <name evidence="1" type="ORF">ACFQFD_10740</name>
</gene>
<dbReference type="AlphaFoldDB" id="A0ABD5TAP0"/>
<dbReference type="RefSeq" id="WP_284063237.1">
    <property type="nucleotide sequence ID" value="NZ_CP126158.1"/>
</dbReference>
<accession>A0ABD5TAP0</accession>
<dbReference type="GeneID" id="81209526"/>
<dbReference type="EMBL" id="JBHSWX010000012">
    <property type="protein sequence ID" value="MFC6786450.1"/>
    <property type="molecule type" value="Genomic_DNA"/>
</dbReference>
<evidence type="ECO:0000313" key="2">
    <source>
        <dbReference type="Proteomes" id="UP001596443"/>
    </source>
</evidence>
<comment type="caution">
    <text evidence="1">The sequence shown here is derived from an EMBL/GenBank/DDBJ whole genome shotgun (WGS) entry which is preliminary data.</text>
</comment>
<organism evidence="1 2">
    <name type="scientific">Halobaculum halobium</name>
    <dbReference type="NCBI Taxonomy" id="3032281"/>
    <lineage>
        <taxon>Archaea</taxon>
        <taxon>Methanobacteriati</taxon>
        <taxon>Methanobacteriota</taxon>
        <taxon>Stenosarchaea group</taxon>
        <taxon>Halobacteria</taxon>
        <taxon>Halobacteriales</taxon>
        <taxon>Haloferacaceae</taxon>
        <taxon>Halobaculum</taxon>
    </lineage>
</organism>
<sequence>MLRREHACDRCGDPIRSGDEYAAVDGITPDGDLRVLLCAPCSAALSRFLEKADD</sequence>
<reference evidence="1 2" key="1">
    <citation type="journal article" date="2019" name="Int. J. Syst. Evol. Microbiol.">
        <title>The Global Catalogue of Microorganisms (GCM) 10K type strain sequencing project: providing services to taxonomists for standard genome sequencing and annotation.</title>
        <authorList>
            <consortium name="The Broad Institute Genomics Platform"/>
            <consortium name="The Broad Institute Genome Sequencing Center for Infectious Disease"/>
            <person name="Wu L."/>
            <person name="Ma J."/>
        </authorList>
    </citation>
    <scope>NUCLEOTIDE SEQUENCE [LARGE SCALE GENOMIC DNA]</scope>
    <source>
        <strain evidence="1 2">SYNS20</strain>
    </source>
</reference>
<evidence type="ECO:0008006" key="3">
    <source>
        <dbReference type="Google" id="ProtNLM"/>
    </source>
</evidence>
<evidence type="ECO:0000313" key="1">
    <source>
        <dbReference type="EMBL" id="MFC6786450.1"/>
    </source>
</evidence>
<dbReference type="Proteomes" id="UP001596443">
    <property type="component" value="Unassembled WGS sequence"/>
</dbReference>
<name>A0ABD5TAP0_9EURY</name>
<protein>
    <recommendedName>
        <fullName evidence="3">Small CPxCG-related zinc finger protein</fullName>
    </recommendedName>
</protein>